<feature type="transmembrane region" description="Helical" evidence="1">
    <location>
        <begin position="159"/>
        <end position="182"/>
    </location>
</feature>
<dbReference type="EMBL" id="QRDQ01000009">
    <property type="protein sequence ID" value="RED23571.1"/>
    <property type="molecule type" value="Genomic_DNA"/>
</dbReference>
<feature type="transmembrane region" description="Helical" evidence="1">
    <location>
        <begin position="203"/>
        <end position="233"/>
    </location>
</feature>
<evidence type="ECO:0000313" key="3">
    <source>
        <dbReference type="Proteomes" id="UP000257004"/>
    </source>
</evidence>
<proteinExistence type="predicted"/>
<sequence length="265" mass="28924">MKSTLDQIEKIKKNGYSLNFAPIFDHAFENFKKISLYSALIILLFSFIFGIAIFGVIATFFGIETISKDLLNGLEVQNLSIPQLLLSTVGVAFVTALIAPFGAGFLKMADCADKDEEFNVSTIFTFYRAPYFIQIFTATLILATVSSAISNAIESAGFIFLGAGLSGFISFFTYLTVPLIIFGKLNALDAIKSSIIVVARNPLMIFVLFIVGYLGSLIGAFACGIGILFTLAYNTSMTYATYFAIFTIEEQEDSIDSIGRSDDLE</sequence>
<protein>
    <submittedName>
        <fullName evidence="2">Uncharacterized protein</fullName>
    </submittedName>
</protein>
<name>A0A3D9FSM0_9FLAO</name>
<organism evidence="2 3">
    <name type="scientific">Flavobacterium cutihirudinis</name>
    <dbReference type="NCBI Taxonomy" id="1265740"/>
    <lineage>
        <taxon>Bacteria</taxon>
        <taxon>Pseudomonadati</taxon>
        <taxon>Bacteroidota</taxon>
        <taxon>Flavobacteriia</taxon>
        <taxon>Flavobacteriales</taxon>
        <taxon>Flavobacteriaceae</taxon>
        <taxon>Flavobacterium</taxon>
    </lineage>
</organism>
<evidence type="ECO:0000256" key="1">
    <source>
        <dbReference type="SAM" id="Phobius"/>
    </source>
</evidence>
<keyword evidence="1" id="KW-0472">Membrane</keyword>
<dbReference type="AlphaFoldDB" id="A0A3D9FSM0"/>
<reference evidence="2 3" key="1">
    <citation type="submission" date="2018-07" db="EMBL/GenBank/DDBJ databases">
        <title>Genomic Encyclopedia of Archaeal and Bacterial Type Strains, Phase II (KMG-II): from individual species to whole genera.</title>
        <authorList>
            <person name="Goeker M."/>
        </authorList>
    </citation>
    <scope>NUCLEOTIDE SEQUENCE [LARGE SCALE GENOMIC DNA]</scope>
    <source>
        <strain evidence="2 3">DSM 25795</strain>
    </source>
</reference>
<dbReference type="Proteomes" id="UP000257004">
    <property type="component" value="Unassembled WGS sequence"/>
</dbReference>
<keyword evidence="3" id="KW-1185">Reference proteome</keyword>
<dbReference type="OrthoDB" id="1331669at2"/>
<dbReference type="RefSeq" id="WP_115888665.1">
    <property type="nucleotide sequence ID" value="NZ_QRDQ01000009.1"/>
</dbReference>
<comment type="caution">
    <text evidence="2">The sequence shown here is derived from an EMBL/GenBank/DDBJ whole genome shotgun (WGS) entry which is preliminary data.</text>
</comment>
<evidence type="ECO:0000313" key="2">
    <source>
        <dbReference type="EMBL" id="RED23571.1"/>
    </source>
</evidence>
<feature type="transmembrane region" description="Helical" evidence="1">
    <location>
        <begin position="36"/>
        <end position="63"/>
    </location>
</feature>
<gene>
    <name evidence="2" type="ORF">BD847_2631</name>
</gene>
<accession>A0A3D9FSM0</accession>
<feature type="transmembrane region" description="Helical" evidence="1">
    <location>
        <begin position="83"/>
        <end position="106"/>
    </location>
</feature>
<feature type="transmembrane region" description="Helical" evidence="1">
    <location>
        <begin position="131"/>
        <end position="153"/>
    </location>
</feature>
<keyword evidence="1" id="KW-1133">Transmembrane helix</keyword>
<keyword evidence="1" id="KW-0812">Transmembrane</keyword>